<dbReference type="AlphaFoldDB" id="A0A0B0NX59"/>
<organism evidence="2 3">
    <name type="scientific">Gossypium arboreum</name>
    <name type="common">Tree cotton</name>
    <name type="synonym">Gossypium nanking</name>
    <dbReference type="NCBI Taxonomy" id="29729"/>
    <lineage>
        <taxon>Eukaryota</taxon>
        <taxon>Viridiplantae</taxon>
        <taxon>Streptophyta</taxon>
        <taxon>Embryophyta</taxon>
        <taxon>Tracheophyta</taxon>
        <taxon>Spermatophyta</taxon>
        <taxon>Magnoliopsida</taxon>
        <taxon>eudicotyledons</taxon>
        <taxon>Gunneridae</taxon>
        <taxon>Pentapetalae</taxon>
        <taxon>rosids</taxon>
        <taxon>malvids</taxon>
        <taxon>Malvales</taxon>
        <taxon>Malvaceae</taxon>
        <taxon>Malvoideae</taxon>
        <taxon>Gossypium</taxon>
    </lineage>
</organism>
<feature type="transmembrane region" description="Helical" evidence="1">
    <location>
        <begin position="19"/>
        <end position="40"/>
    </location>
</feature>
<keyword evidence="1" id="KW-1133">Transmembrane helix</keyword>
<reference evidence="3" key="1">
    <citation type="submission" date="2014-09" db="EMBL/GenBank/DDBJ databases">
        <authorList>
            <person name="Mudge J."/>
            <person name="Ramaraj T."/>
            <person name="Lindquist I.E."/>
            <person name="Bharti A.K."/>
            <person name="Sundararajan A."/>
            <person name="Cameron C.T."/>
            <person name="Woodward J.E."/>
            <person name="May G.D."/>
            <person name="Brubaker C."/>
            <person name="Broadhvest J."/>
            <person name="Wilkins T.A."/>
        </authorList>
    </citation>
    <scope>NUCLEOTIDE SEQUENCE</scope>
    <source>
        <strain evidence="3">cv. AKA8401</strain>
    </source>
</reference>
<proteinExistence type="predicted"/>
<name>A0A0B0NX59_GOSAR</name>
<gene>
    <name evidence="2" type="ORF">F383_21869</name>
</gene>
<sequence length="71" mass="8241">MQLLQQQRQSTVAVDEVCYFLACTNSLLMYYFVLISLYFLECTAEKATMTRGKLIKHPGKPCDLAYFDVMF</sequence>
<keyword evidence="1" id="KW-0812">Transmembrane</keyword>
<keyword evidence="3" id="KW-1185">Reference proteome</keyword>
<evidence type="ECO:0000256" key="1">
    <source>
        <dbReference type="SAM" id="Phobius"/>
    </source>
</evidence>
<dbReference type="EMBL" id="KN404352">
    <property type="protein sequence ID" value="KHG15676.1"/>
    <property type="molecule type" value="Genomic_DNA"/>
</dbReference>
<accession>A0A0B0NX59</accession>
<keyword evidence="1" id="KW-0472">Membrane</keyword>
<evidence type="ECO:0000313" key="3">
    <source>
        <dbReference type="Proteomes" id="UP000032142"/>
    </source>
</evidence>
<dbReference type="Proteomes" id="UP000032142">
    <property type="component" value="Unassembled WGS sequence"/>
</dbReference>
<evidence type="ECO:0000313" key="2">
    <source>
        <dbReference type="EMBL" id="KHG15676.1"/>
    </source>
</evidence>
<protein>
    <submittedName>
        <fullName evidence="2">Uncharacterized protein</fullName>
    </submittedName>
</protein>